<evidence type="ECO:0000256" key="1">
    <source>
        <dbReference type="SAM" id="Coils"/>
    </source>
</evidence>
<keyword evidence="1" id="KW-0175">Coiled coil</keyword>
<organism evidence="3 4">
    <name type="scientific">Durusdinium trenchii</name>
    <dbReference type="NCBI Taxonomy" id="1381693"/>
    <lineage>
        <taxon>Eukaryota</taxon>
        <taxon>Sar</taxon>
        <taxon>Alveolata</taxon>
        <taxon>Dinophyceae</taxon>
        <taxon>Suessiales</taxon>
        <taxon>Symbiodiniaceae</taxon>
        <taxon>Durusdinium</taxon>
    </lineage>
</organism>
<reference evidence="3 4" key="1">
    <citation type="submission" date="2024-02" db="EMBL/GenBank/DDBJ databases">
        <authorList>
            <person name="Chen Y."/>
            <person name="Shah S."/>
            <person name="Dougan E. K."/>
            <person name="Thang M."/>
            <person name="Chan C."/>
        </authorList>
    </citation>
    <scope>NUCLEOTIDE SEQUENCE [LARGE SCALE GENOMIC DNA]</scope>
</reference>
<name>A0ABP0R1Z7_9DINO</name>
<feature type="coiled-coil region" evidence="1">
    <location>
        <begin position="73"/>
        <end position="114"/>
    </location>
</feature>
<evidence type="ECO:0000313" key="3">
    <source>
        <dbReference type="EMBL" id="CAK9094577.1"/>
    </source>
</evidence>
<evidence type="ECO:0000313" key="4">
    <source>
        <dbReference type="Proteomes" id="UP001642484"/>
    </source>
</evidence>
<dbReference type="Proteomes" id="UP001642484">
    <property type="component" value="Unassembled WGS sequence"/>
</dbReference>
<feature type="compositionally biased region" description="Basic residues" evidence="2">
    <location>
        <begin position="196"/>
        <end position="208"/>
    </location>
</feature>
<gene>
    <name evidence="3" type="ORF">CCMP2556_LOCUS45099</name>
</gene>
<sequence length="288" mass="31168">MEASAFITLRSPSGPTLAIEARGVGLDTKRWTAAHSKLGAASCSGTGTAVTALAVCRLRARGVQAARRSRQSRLSCRAQEESAEEQLAALEAELEALEDEMEEDRVRQADLEEAETKSKIEQRFKDAAPGLDSQVVAGRGADAVGVTATVAVCGRSHDSSVAQRVMKLLAAADSPPIFLDSQEVTRSVGIWPQHRASTHRKPSMRRTTPRTCAGSRAEAWRRPSPLPLTLKSCPRSSRPRGQRMWRPSLHRHLCLRSAAPGTSRCPCAWSMRKIPTPLLGRCKGMPSG</sequence>
<evidence type="ECO:0000256" key="2">
    <source>
        <dbReference type="SAM" id="MobiDB-lite"/>
    </source>
</evidence>
<protein>
    <submittedName>
        <fullName evidence="3">Uncharacterized protein</fullName>
    </submittedName>
</protein>
<accession>A0ABP0R1Z7</accession>
<proteinExistence type="predicted"/>
<dbReference type="EMBL" id="CAXAMN010025361">
    <property type="protein sequence ID" value="CAK9094577.1"/>
    <property type="molecule type" value="Genomic_DNA"/>
</dbReference>
<comment type="caution">
    <text evidence="3">The sequence shown here is derived from an EMBL/GenBank/DDBJ whole genome shotgun (WGS) entry which is preliminary data.</text>
</comment>
<keyword evidence="4" id="KW-1185">Reference proteome</keyword>
<feature type="region of interest" description="Disordered" evidence="2">
    <location>
        <begin position="194"/>
        <end position="219"/>
    </location>
</feature>